<dbReference type="AlphaFoldDB" id="A0A2A6B8C9"/>
<dbReference type="Proteomes" id="UP000005239">
    <property type="component" value="Unassembled WGS sequence"/>
</dbReference>
<reference evidence="1" key="2">
    <citation type="submission" date="2022-06" db="UniProtKB">
        <authorList>
            <consortium name="EnsemblMetazoa"/>
        </authorList>
    </citation>
    <scope>IDENTIFICATION</scope>
    <source>
        <strain evidence="1">PS312</strain>
    </source>
</reference>
<protein>
    <submittedName>
        <fullName evidence="1">Uncharacterized protein</fullName>
    </submittedName>
</protein>
<accession>A0A8R1UPN7</accession>
<evidence type="ECO:0000313" key="1">
    <source>
        <dbReference type="EnsemblMetazoa" id="PPA35549.1"/>
    </source>
</evidence>
<name>A0A2A6B8C9_PRIPA</name>
<reference evidence="2" key="1">
    <citation type="journal article" date="2008" name="Nat. Genet.">
        <title>The Pristionchus pacificus genome provides a unique perspective on nematode lifestyle and parasitism.</title>
        <authorList>
            <person name="Dieterich C."/>
            <person name="Clifton S.W."/>
            <person name="Schuster L.N."/>
            <person name="Chinwalla A."/>
            <person name="Delehaunty K."/>
            <person name="Dinkelacker I."/>
            <person name="Fulton L."/>
            <person name="Fulton R."/>
            <person name="Godfrey J."/>
            <person name="Minx P."/>
            <person name="Mitreva M."/>
            <person name="Roeseler W."/>
            <person name="Tian H."/>
            <person name="Witte H."/>
            <person name="Yang S.P."/>
            <person name="Wilson R.K."/>
            <person name="Sommer R.J."/>
        </authorList>
    </citation>
    <scope>NUCLEOTIDE SEQUENCE [LARGE SCALE GENOMIC DNA]</scope>
    <source>
        <strain evidence="2">PS312</strain>
    </source>
</reference>
<proteinExistence type="predicted"/>
<dbReference type="EnsemblMetazoa" id="PPA35549.1">
    <property type="protein sequence ID" value="PPA35549.1"/>
    <property type="gene ID" value="WBGene00273918"/>
</dbReference>
<keyword evidence="2" id="KW-1185">Reference proteome</keyword>
<sequence>MEKLREIVRANPSFAANFYHMFTGAFEQEYISKNMKTSAPK</sequence>
<gene>
    <name evidence="1" type="primary">WBGene00273918</name>
</gene>
<organism evidence="1 2">
    <name type="scientific">Pristionchus pacificus</name>
    <name type="common">Parasitic nematode worm</name>
    <dbReference type="NCBI Taxonomy" id="54126"/>
    <lineage>
        <taxon>Eukaryota</taxon>
        <taxon>Metazoa</taxon>
        <taxon>Ecdysozoa</taxon>
        <taxon>Nematoda</taxon>
        <taxon>Chromadorea</taxon>
        <taxon>Rhabditida</taxon>
        <taxon>Rhabditina</taxon>
        <taxon>Diplogasteromorpha</taxon>
        <taxon>Diplogasteroidea</taxon>
        <taxon>Neodiplogasteridae</taxon>
        <taxon>Pristionchus</taxon>
    </lineage>
</organism>
<accession>A0A2A6B8C9</accession>
<evidence type="ECO:0000313" key="2">
    <source>
        <dbReference type="Proteomes" id="UP000005239"/>
    </source>
</evidence>